<evidence type="ECO:0000256" key="2">
    <source>
        <dbReference type="SAM" id="SignalP"/>
    </source>
</evidence>
<evidence type="ECO:0000313" key="3">
    <source>
        <dbReference type="EMBL" id="KAF5745179.1"/>
    </source>
</evidence>
<proteinExistence type="predicted"/>
<organism evidence="3 4">
    <name type="scientific">Tripterygium wilfordii</name>
    <name type="common">Thunder God vine</name>
    <dbReference type="NCBI Taxonomy" id="458696"/>
    <lineage>
        <taxon>Eukaryota</taxon>
        <taxon>Viridiplantae</taxon>
        <taxon>Streptophyta</taxon>
        <taxon>Embryophyta</taxon>
        <taxon>Tracheophyta</taxon>
        <taxon>Spermatophyta</taxon>
        <taxon>Magnoliopsida</taxon>
        <taxon>eudicotyledons</taxon>
        <taxon>Gunneridae</taxon>
        <taxon>Pentapetalae</taxon>
        <taxon>rosids</taxon>
        <taxon>fabids</taxon>
        <taxon>Celastrales</taxon>
        <taxon>Celastraceae</taxon>
        <taxon>Tripterygium</taxon>
    </lineage>
</organism>
<feature type="compositionally biased region" description="Acidic residues" evidence="1">
    <location>
        <begin position="55"/>
        <end position="64"/>
    </location>
</feature>
<feature type="chain" id="PRO_5029534219" evidence="2">
    <location>
        <begin position="27"/>
        <end position="79"/>
    </location>
</feature>
<evidence type="ECO:0000313" key="4">
    <source>
        <dbReference type="Proteomes" id="UP000593562"/>
    </source>
</evidence>
<comment type="caution">
    <text evidence="3">The sequence shown here is derived from an EMBL/GenBank/DDBJ whole genome shotgun (WGS) entry which is preliminary data.</text>
</comment>
<reference evidence="3 4" key="1">
    <citation type="journal article" date="2020" name="Nat. Commun.">
        <title>Genome of Tripterygium wilfordii and identification of cytochrome P450 involved in triptolide biosynthesis.</title>
        <authorList>
            <person name="Tu L."/>
            <person name="Su P."/>
            <person name="Zhang Z."/>
            <person name="Gao L."/>
            <person name="Wang J."/>
            <person name="Hu T."/>
            <person name="Zhou J."/>
            <person name="Zhang Y."/>
            <person name="Zhao Y."/>
            <person name="Liu Y."/>
            <person name="Song Y."/>
            <person name="Tong Y."/>
            <person name="Lu Y."/>
            <person name="Yang J."/>
            <person name="Xu C."/>
            <person name="Jia M."/>
            <person name="Peters R.J."/>
            <person name="Huang L."/>
            <person name="Gao W."/>
        </authorList>
    </citation>
    <scope>NUCLEOTIDE SEQUENCE [LARGE SCALE GENOMIC DNA]</scope>
    <source>
        <strain evidence="4">cv. XIE 37</strain>
        <tissue evidence="3">Leaf</tissue>
    </source>
</reference>
<name>A0A7J7DFX9_TRIWF</name>
<dbReference type="Proteomes" id="UP000593562">
    <property type="component" value="Unassembled WGS sequence"/>
</dbReference>
<dbReference type="InParanoid" id="A0A7J7DFX9"/>
<feature type="signal peptide" evidence="2">
    <location>
        <begin position="1"/>
        <end position="26"/>
    </location>
</feature>
<evidence type="ECO:0000256" key="1">
    <source>
        <dbReference type="SAM" id="MobiDB-lite"/>
    </source>
</evidence>
<dbReference type="AlphaFoldDB" id="A0A7J7DFX9"/>
<gene>
    <name evidence="3" type="ORF">HS088_TW07G00761</name>
</gene>
<keyword evidence="4" id="KW-1185">Reference proteome</keyword>
<dbReference type="EMBL" id="JAAARO010000007">
    <property type="protein sequence ID" value="KAF5745179.1"/>
    <property type="molecule type" value="Genomic_DNA"/>
</dbReference>
<dbReference type="Pfam" id="PF21529">
    <property type="entry name" value="GLV1-2"/>
    <property type="match status" value="1"/>
</dbReference>
<accession>A0A7J7DFX9</accession>
<dbReference type="InterPro" id="IPR049306">
    <property type="entry name" value="GLV1-2"/>
</dbReference>
<feature type="region of interest" description="Disordered" evidence="1">
    <location>
        <begin position="41"/>
        <end position="79"/>
    </location>
</feature>
<protein>
    <submittedName>
        <fullName evidence="3">Root meristem growth factor 9</fullName>
    </submittedName>
</protein>
<keyword evidence="2" id="KW-0732">Signal</keyword>
<sequence length="79" mass="8746">MARVPCKRIVLVVFIVFAFISITARGRSLREASKEDEAVVVKGQDNQFTPKENGAESDDGDDLVGMDYTPARKKPPIHN</sequence>